<dbReference type="PROSITE" id="PS50109">
    <property type="entry name" value="HIS_KIN"/>
    <property type="match status" value="1"/>
</dbReference>
<dbReference type="SMART" id="SM00388">
    <property type="entry name" value="HisKA"/>
    <property type="match status" value="1"/>
</dbReference>
<dbReference type="InterPro" id="IPR013767">
    <property type="entry name" value="PAS_fold"/>
</dbReference>
<keyword evidence="12 13" id="KW-0472">Membrane</keyword>
<evidence type="ECO:0000259" key="14">
    <source>
        <dbReference type="PROSITE" id="PS50109"/>
    </source>
</evidence>
<dbReference type="FunFam" id="1.10.287.130:FF:000001">
    <property type="entry name" value="Two-component sensor histidine kinase"/>
    <property type="match status" value="1"/>
</dbReference>
<name>A0A2S4JWY3_9SPIO</name>
<dbReference type="EMBL" id="LPWH01000050">
    <property type="protein sequence ID" value="POR04032.1"/>
    <property type="molecule type" value="Genomic_DNA"/>
</dbReference>
<evidence type="ECO:0000256" key="1">
    <source>
        <dbReference type="ARBA" id="ARBA00000085"/>
    </source>
</evidence>
<dbReference type="InterPro" id="IPR004358">
    <property type="entry name" value="Sig_transdc_His_kin-like_C"/>
</dbReference>
<dbReference type="GO" id="GO:0030295">
    <property type="term" value="F:protein kinase activator activity"/>
    <property type="evidence" value="ECO:0007669"/>
    <property type="project" value="TreeGrafter"/>
</dbReference>
<dbReference type="InterPro" id="IPR000014">
    <property type="entry name" value="PAS"/>
</dbReference>
<dbReference type="PRINTS" id="PR00344">
    <property type="entry name" value="BCTRLSENSOR"/>
</dbReference>
<dbReference type="SUPFAM" id="SSF55785">
    <property type="entry name" value="PYP-like sensor domain (PAS domain)"/>
    <property type="match status" value="1"/>
</dbReference>
<dbReference type="GO" id="GO:0016020">
    <property type="term" value="C:membrane"/>
    <property type="evidence" value="ECO:0007669"/>
    <property type="project" value="UniProtKB-SubCell"/>
</dbReference>
<dbReference type="Pfam" id="PF00512">
    <property type="entry name" value="HisKA"/>
    <property type="match status" value="1"/>
</dbReference>
<dbReference type="PROSITE" id="PS50885">
    <property type="entry name" value="HAMP"/>
    <property type="match status" value="1"/>
</dbReference>
<evidence type="ECO:0000256" key="11">
    <source>
        <dbReference type="ARBA" id="ARBA00023012"/>
    </source>
</evidence>
<dbReference type="Pfam" id="PF00672">
    <property type="entry name" value="HAMP"/>
    <property type="match status" value="1"/>
</dbReference>
<sequence>MRRKLLTSYIVILLVGTLTTGGLSFSFIRNNTLRNTELALVNYANLISESLQVEFSSGHPRNLFLLSQKYAEQTGVRVTILDREGRVLADSADNSIIFQNHAAQPEYQHALKNEIRGVQRFDENTNQETMFLALPPLELGDHSVVLRLADTIEHILEEIMVLLGYILLSILFGLILAMAVALANIRSIVEPVNKLTEAARNVAEGEFSTHIEVRTGDELEVLARSFNHMALQLERTITTMQQQNAELDSMLSGMTDGALAVDGGGEILLVNREFRRLFPWIGEHSCGEKLEEIFSRAPEVPALVKETLEGAKAVTREVAAGTAETPRIVRARTSLMKTPAPKREVTGVFLLVQDITEIKKLENIRSTFVANVTHELRTPLTLIAGFVETLQAWDTLKASDRRTALGVIDLETKRLTRLINDLLTLSEIENIETRSYRCTFPVDQEVRHVISLMEARARENQIDLSLAGEPPQVWMTGNPDWFRQMLLNLVENGIKYTPPGGRVDLRLEALSGTFRISVEDTGIGIPEAEQEKVFERFYRVEKVRGKEKTGTGLGLTIVQDIVRELGGEISLTSAPGRGSCFLLAFPSSEYSG</sequence>
<dbReference type="OrthoDB" id="9813151at2"/>
<evidence type="ECO:0000256" key="6">
    <source>
        <dbReference type="ARBA" id="ARBA00022692"/>
    </source>
</evidence>
<dbReference type="EC" id="2.7.13.3" evidence="3"/>
<dbReference type="RefSeq" id="WP_103679648.1">
    <property type="nucleotide sequence ID" value="NZ_LPWH01000050.1"/>
</dbReference>
<dbReference type="Pfam" id="PF00989">
    <property type="entry name" value="PAS"/>
    <property type="match status" value="1"/>
</dbReference>
<dbReference type="SUPFAM" id="SSF47384">
    <property type="entry name" value="Homodimeric domain of signal transducing histidine kinase"/>
    <property type="match status" value="1"/>
</dbReference>
<evidence type="ECO:0000256" key="4">
    <source>
        <dbReference type="ARBA" id="ARBA00022553"/>
    </source>
</evidence>
<feature type="domain" description="Histidine kinase" evidence="14">
    <location>
        <begin position="371"/>
        <end position="589"/>
    </location>
</feature>
<dbReference type="CDD" id="cd06225">
    <property type="entry name" value="HAMP"/>
    <property type="match status" value="1"/>
</dbReference>
<evidence type="ECO:0000256" key="10">
    <source>
        <dbReference type="ARBA" id="ARBA00022989"/>
    </source>
</evidence>
<evidence type="ECO:0000256" key="12">
    <source>
        <dbReference type="ARBA" id="ARBA00023136"/>
    </source>
</evidence>
<dbReference type="InterPro" id="IPR050351">
    <property type="entry name" value="BphY/WalK/GraS-like"/>
</dbReference>
<dbReference type="InterPro" id="IPR003661">
    <property type="entry name" value="HisK_dim/P_dom"/>
</dbReference>
<dbReference type="SUPFAM" id="SSF158472">
    <property type="entry name" value="HAMP domain-like"/>
    <property type="match status" value="1"/>
</dbReference>
<dbReference type="InterPro" id="IPR003594">
    <property type="entry name" value="HATPase_dom"/>
</dbReference>
<organism evidence="16 17">
    <name type="scientific">Alkalispirochaeta sphaeroplastigenens</name>
    <dbReference type="NCBI Taxonomy" id="1187066"/>
    <lineage>
        <taxon>Bacteria</taxon>
        <taxon>Pseudomonadati</taxon>
        <taxon>Spirochaetota</taxon>
        <taxon>Spirochaetia</taxon>
        <taxon>Spirochaetales</taxon>
        <taxon>Spirochaetaceae</taxon>
        <taxon>Alkalispirochaeta</taxon>
    </lineage>
</organism>
<dbReference type="PANTHER" id="PTHR42878">
    <property type="entry name" value="TWO-COMPONENT HISTIDINE KINASE"/>
    <property type="match status" value="1"/>
</dbReference>
<dbReference type="FunFam" id="3.30.565.10:FF:000006">
    <property type="entry name" value="Sensor histidine kinase WalK"/>
    <property type="match status" value="1"/>
</dbReference>
<keyword evidence="7" id="KW-0547">Nucleotide-binding</keyword>
<dbReference type="AlphaFoldDB" id="A0A2S4JWY3"/>
<comment type="caution">
    <text evidence="16">The sequence shown here is derived from an EMBL/GenBank/DDBJ whole genome shotgun (WGS) entry which is preliminary data.</text>
</comment>
<keyword evidence="17" id="KW-1185">Reference proteome</keyword>
<dbReference type="CDD" id="cd00082">
    <property type="entry name" value="HisKA"/>
    <property type="match status" value="1"/>
</dbReference>
<keyword evidence="4" id="KW-0597">Phosphoprotein</keyword>
<dbReference type="CDD" id="cd00075">
    <property type="entry name" value="HATPase"/>
    <property type="match status" value="1"/>
</dbReference>
<dbReference type="CDD" id="cd00130">
    <property type="entry name" value="PAS"/>
    <property type="match status" value="1"/>
</dbReference>
<evidence type="ECO:0000256" key="5">
    <source>
        <dbReference type="ARBA" id="ARBA00022679"/>
    </source>
</evidence>
<feature type="transmembrane region" description="Helical" evidence="13">
    <location>
        <begin position="6"/>
        <end position="28"/>
    </location>
</feature>
<dbReference type="SMART" id="SM00387">
    <property type="entry name" value="HATPase_c"/>
    <property type="match status" value="1"/>
</dbReference>
<evidence type="ECO:0000313" key="16">
    <source>
        <dbReference type="EMBL" id="POR04032.1"/>
    </source>
</evidence>
<keyword evidence="5" id="KW-0808">Transferase</keyword>
<keyword evidence="9" id="KW-0067">ATP-binding</keyword>
<dbReference type="InterPro" id="IPR036097">
    <property type="entry name" value="HisK_dim/P_sf"/>
</dbReference>
<dbReference type="SUPFAM" id="SSF55874">
    <property type="entry name" value="ATPase domain of HSP90 chaperone/DNA topoisomerase II/histidine kinase"/>
    <property type="match status" value="1"/>
</dbReference>
<dbReference type="InterPro" id="IPR005467">
    <property type="entry name" value="His_kinase_dom"/>
</dbReference>
<dbReference type="GO" id="GO:0007234">
    <property type="term" value="P:osmosensory signaling via phosphorelay pathway"/>
    <property type="evidence" value="ECO:0007669"/>
    <property type="project" value="TreeGrafter"/>
</dbReference>
<dbReference type="InterPro" id="IPR003660">
    <property type="entry name" value="HAMP_dom"/>
</dbReference>
<comment type="subcellular location">
    <subcellularLocation>
        <location evidence="2">Membrane</location>
        <topology evidence="2">Multi-pass membrane protein</topology>
    </subcellularLocation>
</comment>
<dbReference type="Proteomes" id="UP000237350">
    <property type="component" value="Unassembled WGS sequence"/>
</dbReference>
<dbReference type="GO" id="GO:0005524">
    <property type="term" value="F:ATP binding"/>
    <property type="evidence" value="ECO:0007669"/>
    <property type="project" value="UniProtKB-KW"/>
</dbReference>
<dbReference type="NCBIfam" id="TIGR00229">
    <property type="entry name" value="sensory_box"/>
    <property type="match status" value="1"/>
</dbReference>
<reference evidence="17" key="1">
    <citation type="submission" date="2015-12" db="EMBL/GenBank/DDBJ databases">
        <authorList>
            <person name="Lodha T.D."/>
            <person name="Chintalapati S."/>
            <person name="Chintalapati V.R."/>
            <person name="Sravanthi T."/>
        </authorList>
    </citation>
    <scope>NUCLEOTIDE SEQUENCE [LARGE SCALE GENOMIC DNA]</scope>
    <source>
        <strain evidence="17">JC133</strain>
    </source>
</reference>
<dbReference type="Gene3D" id="6.10.340.10">
    <property type="match status" value="1"/>
</dbReference>
<evidence type="ECO:0000256" key="7">
    <source>
        <dbReference type="ARBA" id="ARBA00022741"/>
    </source>
</evidence>
<dbReference type="Gene3D" id="3.30.565.10">
    <property type="entry name" value="Histidine kinase-like ATPase, C-terminal domain"/>
    <property type="match status" value="1"/>
</dbReference>
<evidence type="ECO:0000256" key="2">
    <source>
        <dbReference type="ARBA" id="ARBA00004141"/>
    </source>
</evidence>
<evidence type="ECO:0000256" key="8">
    <source>
        <dbReference type="ARBA" id="ARBA00022777"/>
    </source>
</evidence>
<protein>
    <recommendedName>
        <fullName evidence="3">histidine kinase</fullName>
        <ecNumber evidence="3">2.7.13.3</ecNumber>
    </recommendedName>
</protein>
<keyword evidence="8" id="KW-0418">Kinase</keyword>
<feature type="domain" description="HAMP" evidence="15">
    <location>
        <begin position="186"/>
        <end position="238"/>
    </location>
</feature>
<comment type="catalytic activity">
    <reaction evidence="1">
        <text>ATP + protein L-histidine = ADP + protein N-phospho-L-histidine.</text>
        <dbReference type="EC" id="2.7.13.3"/>
    </reaction>
</comment>
<keyword evidence="10 13" id="KW-1133">Transmembrane helix</keyword>
<evidence type="ECO:0000259" key="15">
    <source>
        <dbReference type="PROSITE" id="PS50885"/>
    </source>
</evidence>
<keyword evidence="6 13" id="KW-0812">Transmembrane</keyword>
<dbReference type="Gene3D" id="1.10.287.130">
    <property type="match status" value="1"/>
</dbReference>
<evidence type="ECO:0000256" key="3">
    <source>
        <dbReference type="ARBA" id="ARBA00012438"/>
    </source>
</evidence>
<dbReference type="PANTHER" id="PTHR42878:SF7">
    <property type="entry name" value="SENSOR HISTIDINE KINASE GLRK"/>
    <property type="match status" value="1"/>
</dbReference>
<dbReference type="GO" id="GO:0006355">
    <property type="term" value="P:regulation of DNA-templated transcription"/>
    <property type="evidence" value="ECO:0007669"/>
    <property type="project" value="InterPro"/>
</dbReference>
<accession>A0A2S4JWY3</accession>
<feature type="transmembrane region" description="Helical" evidence="13">
    <location>
        <begin position="162"/>
        <end position="183"/>
    </location>
</feature>
<gene>
    <name evidence="16" type="ORF">AU468_04245</name>
</gene>
<dbReference type="SMART" id="SM00304">
    <property type="entry name" value="HAMP"/>
    <property type="match status" value="1"/>
</dbReference>
<dbReference type="Gene3D" id="3.30.450.20">
    <property type="entry name" value="PAS domain"/>
    <property type="match status" value="1"/>
</dbReference>
<evidence type="ECO:0000313" key="17">
    <source>
        <dbReference type="Proteomes" id="UP000237350"/>
    </source>
</evidence>
<keyword evidence="11" id="KW-0902">Two-component regulatory system</keyword>
<dbReference type="InterPro" id="IPR036890">
    <property type="entry name" value="HATPase_C_sf"/>
</dbReference>
<dbReference type="InterPro" id="IPR035965">
    <property type="entry name" value="PAS-like_dom_sf"/>
</dbReference>
<evidence type="ECO:0000256" key="9">
    <source>
        <dbReference type="ARBA" id="ARBA00022840"/>
    </source>
</evidence>
<proteinExistence type="predicted"/>
<dbReference type="GO" id="GO:0000156">
    <property type="term" value="F:phosphorelay response regulator activity"/>
    <property type="evidence" value="ECO:0007669"/>
    <property type="project" value="TreeGrafter"/>
</dbReference>
<dbReference type="Pfam" id="PF02518">
    <property type="entry name" value="HATPase_c"/>
    <property type="match status" value="1"/>
</dbReference>
<dbReference type="GO" id="GO:0000155">
    <property type="term" value="F:phosphorelay sensor kinase activity"/>
    <property type="evidence" value="ECO:0007669"/>
    <property type="project" value="InterPro"/>
</dbReference>
<evidence type="ECO:0000256" key="13">
    <source>
        <dbReference type="SAM" id="Phobius"/>
    </source>
</evidence>